<dbReference type="Pfam" id="PF03860">
    <property type="entry name" value="Csp"/>
    <property type="match status" value="1"/>
</dbReference>
<accession>A0ABS3JV37</accession>
<organism evidence="1 2">
    <name type="scientific">Fibrella forsythiae</name>
    <dbReference type="NCBI Taxonomy" id="2817061"/>
    <lineage>
        <taxon>Bacteria</taxon>
        <taxon>Pseudomonadati</taxon>
        <taxon>Bacteroidota</taxon>
        <taxon>Cytophagia</taxon>
        <taxon>Cytophagales</taxon>
        <taxon>Spirosomataceae</taxon>
        <taxon>Fibrella</taxon>
    </lineage>
</organism>
<sequence>MIWNKTIYDTLTGCAALCDETATESSRATDIENWYRFIFLNLDCADLCRQVAMLYVRGSENTRLLAQTCIEVCEKCADEAKQFNNERAKQVYAMCQQTIVSCANILKMDAPRETESATVSTPASRFYGIDLRDALYN</sequence>
<dbReference type="Gene3D" id="1.20.1270.360">
    <property type="match status" value="1"/>
</dbReference>
<dbReference type="InterPro" id="IPR005560">
    <property type="entry name" value="Csp_YhjQ"/>
</dbReference>
<dbReference type="InterPro" id="IPR044543">
    <property type="entry name" value="YHJQ-like"/>
</dbReference>
<dbReference type="PANTHER" id="PTHR37310">
    <property type="entry name" value="CYTOPLASMIC PROTEIN-RELATED"/>
    <property type="match status" value="1"/>
</dbReference>
<dbReference type="EMBL" id="JAFMYW010000013">
    <property type="protein sequence ID" value="MBO0952772.1"/>
    <property type="molecule type" value="Genomic_DNA"/>
</dbReference>
<dbReference type="PANTHER" id="PTHR37310:SF1">
    <property type="entry name" value="CYTOPLASMIC PROTEIN"/>
    <property type="match status" value="1"/>
</dbReference>
<dbReference type="Proteomes" id="UP000664628">
    <property type="component" value="Unassembled WGS sequence"/>
</dbReference>
<evidence type="ECO:0000313" key="2">
    <source>
        <dbReference type="Proteomes" id="UP000664628"/>
    </source>
</evidence>
<reference evidence="1 2" key="1">
    <citation type="submission" date="2021-03" db="EMBL/GenBank/DDBJ databases">
        <title>Fibrella sp. HMF5405 genome sequencing and assembly.</title>
        <authorList>
            <person name="Kang H."/>
            <person name="Kim H."/>
            <person name="Bae S."/>
            <person name="Joh K."/>
        </authorList>
    </citation>
    <scope>NUCLEOTIDE SEQUENCE [LARGE SCALE GENOMIC DNA]</scope>
    <source>
        <strain evidence="1 2">HMF5405</strain>
    </source>
</reference>
<protein>
    <submittedName>
        <fullName evidence="1">Four-helix bundle copper-binding protein</fullName>
    </submittedName>
</protein>
<gene>
    <name evidence="1" type="ORF">J2I46_29610</name>
</gene>
<dbReference type="CDD" id="cd08026">
    <property type="entry name" value="DUF326"/>
    <property type="match status" value="1"/>
</dbReference>
<dbReference type="RefSeq" id="WP_207332723.1">
    <property type="nucleotide sequence ID" value="NZ_JAFMYW010000013.1"/>
</dbReference>
<comment type="caution">
    <text evidence="1">The sequence shown here is derived from an EMBL/GenBank/DDBJ whole genome shotgun (WGS) entry which is preliminary data.</text>
</comment>
<proteinExistence type="predicted"/>
<keyword evidence="2" id="KW-1185">Reference proteome</keyword>
<name>A0ABS3JV37_9BACT</name>
<evidence type="ECO:0000313" key="1">
    <source>
        <dbReference type="EMBL" id="MBO0952772.1"/>
    </source>
</evidence>